<dbReference type="AlphaFoldDB" id="A0A392SEJ1"/>
<evidence type="ECO:0000256" key="1">
    <source>
        <dbReference type="SAM" id="MobiDB-lite"/>
    </source>
</evidence>
<feature type="non-terminal residue" evidence="2">
    <location>
        <position position="67"/>
    </location>
</feature>
<keyword evidence="3" id="KW-1185">Reference proteome</keyword>
<evidence type="ECO:0000313" key="2">
    <source>
        <dbReference type="EMBL" id="MCI46315.1"/>
    </source>
</evidence>
<accession>A0A392SEJ1</accession>
<proteinExistence type="predicted"/>
<feature type="region of interest" description="Disordered" evidence="1">
    <location>
        <begin position="1"/>
        <end position="42"/>
    </location>
</feature>
<dbReference type="Proteomes" id="UP000265520">
    <property type="component" value="Unassembled WGS sequence"/>
</dbReference>
<feature type="compositionally biased region" description="Basic and acidic residues" evidence="1">
    <location>
        <begin position="1"/>
        <end position="12"/>
    </location>
</feature>
<protein>
    <submittedName>
        <fullName evidence="2">Uncharacterized protein</fullName>
    </submittedName>
</protein>
<evidence type="ECO:0000313" key="3">
    <source>
        <dbReference type="Proteomes" id="UP000265520"/>
    </source>
</evidence>
<dbReference type="EMBL" id="LXQA010355748">
    <property type="protein sequence ID" value="MCI46315.1"/>
    <property type="molecule type" value="Genomic_DNA"/>
</dbReference>
<sequence>MRERGRVRERGAAPRANLGLPSRSSPSPEVRQIRGGHSADSEVWTEVRRRRWKELREVDREQDRPGQ</sequence>
<comment type="caution">
    <text evidence="2">The sequence shown here is derived from an EMBL/GenBank/DDBJ whole genome shotgun (WGS) entry which is preliminary data.</text>
</comment>
<organism evidence="2 3">
    <name type="scientific">Trifolium medium</name>
    <dbReference type="NCBI Taxonomy" id="97028"/>
    <lineage>
        <taxon>Eukaryota</taxon>
        <taxon>Viridiplantae</taxon>
        <taxon>Streptophyta</taxon>
        <taxon>Embryophyta</taxon>
        <taxon>Tracheophyta</taxon>
        <taxon>Spermatophyta</taxon>
        <taxon>Magnoliopsida</taxon>
        <taxon>eudicotyledons</taxon>
        <taxon>Gunneridae</taxon>
        <taxon>Pentapetalae</taxon>
        <taxon>rosids</taxon>
        <taxon>fabids</taxon>
        <taxon>Fabales</taxon>
        <taxon>Fabaceae</taxon>
        <taxon>Papilionoideae</taxon>
        <taxon>50 kb inversion clade</taxon>
        <taxon>NPAAA clade</taxon>
        <taxon>Hologalegina</taxon>
        <taxon>IRL clade</taxon>
        <taxon>Trifolieae</taxon>
        <taxon>Trifolium</taxon>
    </lineage>
</organism>
<name>A0A392SEJ1_9FABA</name>
<reference evidence="2 3" key="1">
    <citation type="journal article" date="2018" name="Front. Plant Sci.">
        <title>Red Clover (Trifolium pratense) and Zigzag Clover (T. medium) - A Picture of Genomic Similarities and Differences.</title>
        <authorList>
            <person name="Dluhosova J."/>
            <person name="Istvanek J."/>
            <person name="Nedelnik J."/>
            <person name="Repkova J."/>
        </authorList>
    </citation>
    <scope>NUCLEOTIDE SEQUENCE [LARGE SCALE GENOMIC DNA]</scope>
    <source>
        <strain evidence="3">cv. 10/8</strain>
        <tissue evidence="2">Leaf</tissue>
    </source>
</reference>